<name>A0A6G0YN00_APHCR</name>
<dbReference type="EMBL" id="VUJU01003243">
    <property type="protein sequence ID" value="KAF0758648.1"/>
    <property type="molecule type" value="Genomic_DNA"/>
</dbReference>
<proteinExistence type="predicted"/>
<gene>
    <name evidence="1" type="ORF">FWK35_00008511</name>
</gene>
<dbReference type="Proteomes" id="UP000478052">
    <property type="component" value="Unassembled WGS sequence"/>
</dbReference>
<dbReference type="OrthoDB" id="2668416at2759"/>
<evidence type="ECO:0000313" key="1">
    <source>
        <dbReference type="EMBL" id="KAF0758648.1"/>
    </source>
</evidence>
<accession>A0A6G0YN00</accession>
<evidence type="ECO:0000313" key="2">
    <source>
        <dbReference type="Proteomes" id="UP000478052"/>
    </source>
</evidence>
<dbReference type="AlphaFoldDB" id="A0A6G0YN00"/>
<comment type="caution">
    <text evidence="1">The sequence shown here is derived from an EMBL/GenBank/DDBJ whole genome shotgun (WGS) entry which is preliminary data.</text>
</comment>
<sequence length="175" mass="20394">MDLQLLDDVEAIAVAYALHKRHQQKKRISKRRYWVHPINLKRPEEGQFNVNFMVLRAHPEEFIKYYRMSIQSFDELISLCGPFLSKQLTNMRVPISKEERLTITLRYLATGTHYTALHFEFLAGVSTIAKIVQETCDVLCKVLQPLEMTEPTTKDWLDISKGFYEKTNFPNTVGA</sequence>
<reference evidence="1 2" key="1">
    <citation type="submission" date="2019-08" db="EMBL/GenBank/DDBJ databases">
        <title>Whole genome of Aphis craccivora.</title>
        <authorList>
            <person name="Voronova N.V."/>
            <person name="Shulinski R.S."/>
            <person name="Bandarenka Y.V."/>
            <person name="Zhorov D.G."/>
            <person name="Warner D."/>
        </authorList>
    </citation>
    <scope>NUCLEOTIDE SEQUENCE [LARGE SCALE GENOMIC DNA]</scope>
    <source>
        <strain evidence="1">180601</strain>
        <tissue evidence="1">Whole Body</tissue>
    </source>
</reference>
<keyword evidence="2" id="KW-1185">Reference proteome</keyword>
<organism evidence="1 2">
    <name type="scientific">Aphis craccivora</name>
    <name type="common">Cowpea aphid</name>
    <dbReference type="NCBI Taxonomy" id="307492"/>
    <lineage>
        <taxon>Eukaryota</taxon>
        <taxon>Metazoa</taxon>
        <taxon>Ecdysozoa</taxon>
        <taxon>Arthropoda</taxon>
        <taxon>Hexapoda</taxon>
        <taxon>Insecta</taxon>
        <taxon>Pterygota</taxon>
        <taxon>Neoptera</taxon>
        <taxon>Paraneoptera</taxon>
        <taxon>Hemiptera</taxon>
        <taxon>Sternorrhyncha</taxon>
        <taxon>Aphidomorpha</taxon>
        <taxon>Aphidoidea</taxon>
        <taxon>Aphididae</taxon>
        <taxon>Aphidini</taxon>
        <taxon>Aphis</taxon>
        <taxon>Aphis</taxon>
    </lineage>
</organism>
<protein>
    <submittedName>
        <fullName evidence="1">Protein ANTAGONIST OF LIKE HETEROCHROMATIN PROTEIN 1-like</fullName>
    </submittedName>
</protein>
<feature type="non-terminal residue" evidence="1">
    <location>
        <position position="175"/>
    </location>
</feature>